<protein>
    <submittedName>
        <fullName evidence="2">Zinc finger protein</fullName>
    </submittedName>
</protein>
<dbReference type="EMBL" id="CP097507">
    <property type="protein sequence ID" value="URE01351.1"/>
    <property type="molecule type" value="Genomic_DNA"/>
</dbReference>
<feature type="region of interest" description="Disordered" evidence="1">
    <location>
        <begin position="53"/>
        <end position="103"/>
    </location>
</feature>
<sequence>MESNPSSTRSYWTSACPTGMQGRSPRQCSSSTSSSLWVVWSQALPRGRILIGGRQSRSPACSPATTVAASSTVRRRSAGTRTRTSASDPSPRTAAALALASATTPATGFRPAWRRCHCTACMAGGLWESRCTR</sequence>
<feature type="compositionally biased region" description="Polar residues" evidence="1">
    <location>
        <begin position="1"/>
        <end position="16"/>
    </location>
</feature>
<feature type="compositionally biased region" description="Low complexity" evidence="1">
    <location>
        <begin position="79"/>
        <end position="103"/>
    </location>
</feature>
<accession>A0A9E7FR21</accession>
<evidence type="ECO:0000313" key="2">
    <source>
        <dbReference type="EMBL" id="URE01351.1"/>
    </source>
</evidence>
<dbReference type="OrthoDB" id="278212at2759"/>
<gene>
    <name evidence="2" type="ORF">MUK42_19518</name>
</gene>
<reference evidence="2" key="1">
    <citation type="submission" date="2022-05" db="EMBL/GenBank/DDBJ databases">
        <title>The Musa troglodytarum L. genome provides insights into the mechanism of non-climacteric behaviour and enrichment of carotenoids.</title>
        <authorList>
            <person name="Wang J."/>
        </authorList>
    </citation>
    <scope>NUCLEOTIDE SEQUENCE</scope>
    <source>
        <tissue evidence="2">Leaf</tissue>
    </source>
</reference>
<keyword evidence="3" id="KW-1185">Reference proteome</keyword>
<name>A0A9E7FR21_9LILI</name>
<proteinExistence type="predicted"/>
<dbReference type="Proteomes" id="UP001055439">
    <property type="component" value="Chromosome 5"/>
</dbReference>
<organism evidence="2 3">
    <name type="scientific">Musa troglodytarum</name>
    <name type="common">fe'i banana</name>
    <dbReference type="NCBI Taxonomy" id="320322"/>
    <lineage>
        <taxon>Eukaryota</taxon>
        <taxon>Viridiplantae</taxon>
        <taxon>Streptophyta</taxon>
        <taxon>Embryophyta</taxon>
        <taxon>Tracheophyta</taxon>
        <taxon>Spermatophyta</taxon>
        <taxon>Magnoliopsida</taxon>
        <taxon>Liliopsida</taxon>
        <taxon>Zingiberales</taxon>
        <taxon>Musaceae</taxon>
        <taxon>Musa</taxon>
    </lineage>
</organism>
<feature type="region of interest" description="Disordered" evidence="1">
    <location>
        <begin position="1"/>
        <end position="32"/>
    </location>
</feature>
<evidence type="ECO:0000256" key="1">
    <source>
        <dbReference type="SAM" id="MobiDB-lite"/>
    </source>
</evidence>
<dbReference type="AlphaFoldDB" id="A0A9E7FR21"/>
<evidence type="ECO:0000313" key="3">
    <source>
        <dbReference type="Proteomes" id="UP001055439"/>
    </source>
</evidence>